<dbReference type="GO" id="GO:0005524">
    <property type="term" value="F:ATP binding"/>
    <property type="evidence" value="ECO:0007669"/>
    <property type="project" value="InterPro"/>
</dbReference>
<dbReference type="Gene3D" id="3.40.50.300">
    <property type="entry name" value="P-loop containing nucleotide triphosphate hydrolases"/>
    <property type="match status" value="1"/>
</dbReference>
<dbReference type="PANTHER" id="PTHR43718">
    <property type="entry name" value="LON PROTEASE"/>
    <property type="match status" value="1"/>
</dbReference>
<name>A0A2H0XBB8_UNCKA</name>
<evidence type="ECO:0000259" key="1">
    <source>
        <dbReference type="Pfam" id="PF00004"/>
    </source>
</evidence>
<evidence type="ECO:0000259" key="2">
    <source>
        <dbReference type="Pfam" id="PF22667"/>
    </source>
</evidence>
<evidence type="ECO:0000313" key="3">
    <source>
        <dbReference type="EMBL" id="PIS22224.1"/>
    </source>
</evidence>
<gene>
    <name evidence="3" type="ORF">COT50_03085</name>
</gene>
<dbReference type="Gene3D" id="1.10.8.60">
    <property type="match status" value="1"/>
</dbReference>
<organism evidence="3 4">
    <name type="scientific">candidate division WWE3 bacterium CG08_land_8_20_14_0_20_41_10</name>
    <dbReference type="NCBI Taxonomy" id="1975085"/>
    <lineage>
        <taxon>Bacteria</taxon>
        <taxon>Katanobacteria</taxon>
    </lineage>
</organism>
<evidence type="ECO:0000313" key="4">
    <source>
        <dbReference type="Proteomes" id="UP000231252"/>
    </source>
</evidence>
<dbReference type="GO" id="GO:0016887">
    <property type="term" value="F:ATP hydrolysis activity"/>
    <property type="evidence" value="ECO:0007669"/>
    <property type="project" value="InterPro"/>
</dbReference>
<dbReference type="GO" id="GO:0006515">
    <property type="term" value="P:protein quality control for misfolded or incompletely synthesized proteins"/>
    <property type="evidence" value="ECO:0007669"/>
    <property type="project" value="TreeGrafter"/>
</dbReference>
<dbReference type="InterPro" id="IPR027417">
    <property type="entry name" value="P-loop_NTPase"/>
</dbReference>
<feature type="domain" description="Lon protease AAA+ ATPase lid" evidence="2">
    <location>
        <begin position="137"/>
        <end position="188"/>
    </location>
</feature>
<proteinExistence type="predicted"/>
<dbReference type="PANTHER" id="PTHR43718:SF2">
    <property type="entry name" value="LON PROTEASE HOMOLOG, MITOCHONDRIAL"/>
    <property type="match status" value="1"/>
</dbReference>
<reference evidence="4" key="1">
    <citation type="submission" date="2017-09" db="EMBL/GenBank/DDBJ databases">
        <title>Depth-based differentiation of microbial function through sediment-hosted aquifers and enrichment of novel symbionts in the deep terrestrial subsurface.</title>
        <authorList>
            <person name="Probst A.J."/>
            <person name="Ladd B."/>
            <person name="Jarett J.K."/>
            <person name="Geller-Mcgrath D.E."/>
            <person name="Sieber C.M.K."/>
            <person name="Emerson J.B."/>
            <person name="Anantharaman K."/>
            <person name="Thomas B.C."/>
            <person name="Malmstrom R."/>
            <person name="Stieglmeier M."/>
            <person name="Klingl A."/>
            <person name="Woyke T."/>
            <person name="Ryan C.M."/>
            <person name="Banfield J.F."/>
        </authorList>
    </citation>
    <scope>NUCLEOTIDE SEQUENCE [LARGE SCALE GENOMIC DNA]</scope>
</reference>
<protein>
    <submittedName>
        <fullName evidence="3">Uncharacterized protein</fullName>
    </submittedName>
</protein>
<dbReference type="Pfam" id="PF00004">
    <property type="entry name" value="AAA"/>
    <property type="match status" value="1"/>
</dbReference>
<dbReference type="GO" id="GO:0004176">
    <property type="term" value="F:ATP-dependent peptidase activity"/>
    <property type="evidence" value="ECO:0007669"/>
    <property type="project" value="InterPro"/>
</dbReference>
<accession>A0A2H0XBB8</accession>
<dbReference type="InterPro" id="IPR003959">
    <property type="entry name" value="ATPase_AAA_core"/>
</dbReference>
<dbReference type="SUPFAM" id="SSF52540">
    <property type="entry name" value="P-loop containing nucleoside triphosphate hydrolases"/>
    <property type="match status" value="1"/>
</dbReference>
<dbReference type="Proteomes" id="UP000231252">
    <property type="component" value="Unassembled WGS sequence"/>
</dbReference>
<dbReference type="EMBL" id="PEYU01000068">
    <property type="protein sequence ID" value="PIS22224.1"/>
    <property type="molecule type" value="Genomic_DNA"/>
</dbReference>
<feature type="non-terminal residue" evidence="3">
    <location>
        <position position="1"/>
    </location>
</feature>
<comment type="caution">
    <text evidence="3">The sequence shown here is derived from an EMBL/GenBank/DDBJ whole genome shotgun (WGS) entry which is preliminary data.</text>
</comment>
<dbReference type="InterPro" id="IPR027065">
    <property type="entry name" value="Lon_Prtase"/>
</dbReference>
<sequence length="204" mass="22490">IAMGAIGSVLELRGRSKVFPEAEPGQIIKALIKTQVKNPVILLDEIEKASGESGLRADVMATLLEILDPAQNIEFRDHYVDFPVDLSDVMFICSANNLGTLSTALMDRMEIIKLTSYTDPEKIAIARDYLFPKVIAKSGLQPGELTIDPDLWPSIVRPFGFDSGIRSLNRTLDAICRKVAKEIVEKKSTTVTITASNLKDYLPK</sequence>
<dbReference type="GO" id="GO:0004252">
    <property type="term" value="F:serine-type endopeptidase activity"/>
    <property type="evidence" value="ECO:0007669"/>
    <property type="project" value="InterPro"/>
</dbReference>
<dbReference type="InterPro" id="IPR054594">
    <property type="entry name" value="Lon_lid"/>
</dbReference>
<dbReference type="Pfam" id="PF22667">
    <property type="entry name" value="Lon_lid"/>
    <property type="match status" value="1"/>
</dbReference>
<dbReference type="AlphaFoldDB" id="A0A2H0XBB8"/>
<feature type="domain" description="ATPase AAA-type core" evidence="1">
    <location>
        <begin position="19"/>
        <end position="112"/>
    </location>
</feature>